<keyword evidence="1" id="KW-0472">Membrane</keyword>
<keyword evidence="3" id="KW-1185">Reference proteome</keyword>
<dbReference type="Proteomes" id="UP000276349">
    <property type="component" value="Unassembled WGS sequence"/>
</dbReference>
<keyword evidence="1" id="KW-1133">Transmembrane helix</keyword>
<proteinExistence type="predicted"/>
<sequence length="94" mass="11009">MNDWYRLAIIVLVFAAQHFLSTRNNSYLGLLLPIGYIVFLIYMQTTGMVDWSVLKLVLFILVGEAFLVGYWISGRKIVLNKRQKELQKMKVREI</sequence>
<name>A0A3S0QN56_9BACI</name>
<dbReference type="OrthoDB" id="2413078at2"/>
<evidence type="ECO:0000256" key="1">
    <source>
        <dbReference type="SAM" id="Phobius"/>
    </source>
</evidence>
<dbReference type="EMBL" id="RXNR01000107">
    <property type="protein sequence ID" value="RTQ86931.1"/>
    <property type="molecule type" value="Genomic_DNA"/>
</dbReference>
<gene>
    <name evidence="2" type="ORF">EKG35_19670</name>
</gene>
<feature type="transmembrane region" description="Helical" evidence="1">
    <location>
        <begin position="27"/>
        <end position="45"/>
    </location>
</feature>
<evidence type="ECO:0000313" key="2">
    <source>
        <dbReference type="EMBL" id="RTQ86931.1"/>
    </source>
</evidence>
<evidence type="ECO:0008006" key="4">
    <source>
        <dbReference type="Google" id="ProtNLM"/>
    </source>
</evidence>
<dbReference type="RefSeq" id="WP_126296254.1">
    <property type="nucleotide sequence ID" value="NZ_CP155468.1"/>
</dbReference>
<protein>
    <recommendedName>
        <fullName evidence="4">Integral membrane protein</fullName>
    </recommendedName>
</protein>
<evidence type="ECO:0000313" key="3">
    <source>
        <dbReference type="Proteomes" id="UP000276349"/>
    </source>
</evidence>
<organism evidence="2 3">
    <name type="scientific">Lysinibacillus telephonicus</name>
    <dbReference type="NCBI Taxonomy" id="1714840"/>
    <lineage>
        <taxon>Bacteria</taxon>
        <taxon>Bacillati</taxon>
        <taxon>Bacillota</taxon>
        <taxon>Bacilli</taxon>
        <taxon>Bacillales</taxon>
        <taxon>Bacillaceae</taxon>
        <taxon>Lysinibacillus</taxon>
    </lineage>
</organism>
<feature type="transmembrane region" description="Helical" evidence="1">
    <location>
        <begin position="51"/>
        <end position="72"/>
    </location>
</feature>
<dbReference type="AlphaFoldDB" id="A0A3S0QN56"/>
<accession>A0A3S0QN56</accession>
<comment type="caution">
    <text evidence="2">The sequence shown here is derived from an EMBL/GenBank/DDBJ whole genome shotgun (WGS) entry which is preliminary data.</text>
</comment>
<keyword evidence="1" id="KW-0812">Transmembrane</keyword>
<reference evidence="2 3" key="1">
    <citation type="submission" date="2018-12" db="EMBL/GenBank/DDBJ databases">
        <authorList>
            <person name="Yu L."/>
        </authorList>
    </citation>
    <scope>NUCLEOTIDE SEQUENCE [LARGE SCALE GENOMIC DNA]</scope>
    <source>
        <strain evidence="2 3">S5H2222</strain>
    </source>
</reference>